<feature type="modified residue" description="N6-(pyridoxal phosphate)lysine" evidence="13">
    <location>
        <position position="303"/>
    </location>
</feature>
<reference evidence="15" key="1">
    <citation type="submission" date="2025-08" db="UniProtKB">
        <authorList>
            <consortium name="Ensembl"/>
        </authorList>
    </citation>
    <scope>IDENTIFICATION</scope>
</reference>
<evidence type="ECO:0000256" key="1">
    <source>
        <dbReference type="ARBA" id="ARBA00001933"/>
    </source>
</evidence>
<name>A0A8C7BJL3_NEOVI</name>
<dbReference type="InterPro" id="IPR015424">
    <property type="entry name" value="PyrdxlP-dep_Trfase"/>
</dbReference>
<evidence type="ECO:0000256" key="8">
    <source>
        <dbReference type="ARBA" id="ARBA00037256"/>
    </source>
</evidence>
<accession>A0A8C7BJL3</accession>
<dbReference type="InterPro" id="IPR021115">
    <property type="entry name" value="Pyridoxal-P_BS"/>
</dbReference>
<protein>
    <recommendedName>
        <fullName evidence="11">Aromatic-L-amino-acid decarboxylase</fullName>
        <ecNumber evidence="10">4.1.1.28</ecNumber>
    </recommendedName>
    <alternativeName>
        <fullName evidence="12">DOPA decarboxylase</fullName>
    </alternativeName>
</protein>
<reference evidence="15" key="2">
    <citation type="submission" date="2025-09" db="UniProtKB">
        <authorList>
            <consortium name="Ensembl"/>
        </authorList>
    </citation>
    <scope>IDENTIFICATION</scope>
</reference>
<dbReference type="KEGG" id="nvs:122904652"/>
<dbReference type="GO" id="GO:0042416">
    <property type="term" value="P:dopamine biosynthetic process"/>
    <property type="evidence" value="ECO:0007669"/>
    <property type="project" value="Ensembl"/>
</dbReference>
<evidence type="ECO:0000313" key="16">
    <source>
        <dbReference type="Proteomes" id="UP000694425"/>
    </source>
</evidence>
<evidence type="ECO:0000256" key="13">
    <source>
        <dbReference type="PIRSR" id="PIRSR602129-50"/>
    </source>
</evidence>
<evidence type="ECO:0000256" key="10">
    <source>
        <dbReference type="ARBA" id="ARBA00038886"/>
    </source>
</evidence>
<evidence type="ECO:0000256" key="12">
    <source>
        <dbReference type="ARBA" id="ARBA00041275"/>
    </source>
</evidence>
<evidence type="ECO:0000256" key="2">
    <source>
        <dbReference type="ARBA" id="ARBA00009533"/>
    </source>
</evidence>
<evidence type="ECO:0000256" key="9">
    <source>
        <dbReference type="ARBA" id="ARBA00037889"/>
    </source>
</evidence>
<dbReference type="FunFam" id="1.20.1340.10:FF:000001">
    <property type="entry name" value="Histidine decarboxylase"/>
    <property type="match status" value="1"/>
</dbReference>
<dbReference type="CTD" id="1644"/>
<evidence type="ECO:0000256" key="11">
    <source>
        <dbReference type="ARBA" id="ARBA00040968"/>
    </source>
</evidence>
<dbReference type="GO" id="GO:0009636">
    <property type="term" value="P:response to toxic substance"/>
    <property type="evidence" value="ECO:0007669"/>
    <property type="project" value="Ensembl"/>
</dbReference>
<dbReference type="Proteomes" id="UP000694425">
    <property type="component" value="Unplaced"/>
</dbReference>
<dbReference type="PRINTS" id="PR00800">
    <property type="entry name" value="YHDCRBOXLASE"/>
</dbReference>
<evidence type="ECO:0000256" key="3">
    <source>
        <dbReference type="ARBA" id="ARBA00011738"/>
    </source>
</evidence>
<comment type="subunit">
    <text evidence="3">Homodimer.</text>
</comment>
<dbReference type="GO" id="GO:0019899">
    <property type="term" value="F:enzyme binding"/>
    <property type="evidence" value="ECO:0007669"/>
    <property type="project" value="Ensembl"/>
</dbReference>
<comment type="pathway">
    <text evidence="9">Catecholamine biosynthesis; dopamine biosynthesis; dopamine from L-tyrosine: step 2/2.</text>
</comment>
<dbReference type="CDD" id="cd06450">
    <property type="entry name" value="DOPA_deC_like"/>
    <property type="match status" value="1"/>
</dbReference>
<keyword evidence="4" id="KW-0127">Catecholamine biosynthesis</keyword>
<dbReference type="GO" id="GO:0042427">
    <property type="term" value="P:serotonin biosynthetic process"/>
    <property type="evidence" value="ECO:0007669"/>
    <property type="project" value="TreeGrafter"/>
</dbReference>
<dbReference type="Pfam" id="PF00282">
    <property type="entry name" value="Pyridoxal_deC"/>
    <property type="match status" value="1"/>
</dbReference>
<dbReference type="Gene3D" id="1.20.1340.10">
    <property type="entry name" value="dopa decarboxylase, N-terminal domain"/>
    <property type="match status" value="1"/>
</dbReference>
<dbReference type="InterPro" id="IPR002129">
    <property type="entry name" value="PyrdxlP-dep_de-COase"/>
</dbReference>
<comment type="function">
    <text evidence="8">Catalyzes the decarboxylation of L-3,4-dihydroxyphenylalanine (DOPA) to dopamine and L-5-hydroxytryptophan to serotonin.</text>
</comment>
<keyword evidence="5" id="KW-0210">Decarboxylase</keyword>
<dbReference type="PANTHER" id="PTHR11999">
    <property type="entry name" value="GROUP II PYRIDOXAL-5-PHOSPHATE DECARBOXYLASE"/>
    <property type="match status" value="1"/>
</dbReference>
<evidence type="ECO:0000256" key="4">
    <source>
        <dbReference type="ARBA" id="ARBA00022584"/>
    </source>
</evidence>
<dbReference type="GO" id="GO:0030170">
    <property type="term" value="F:pyridoxal phosphate binding"/>
    <property type="evidence" value="ECO:0007669"/>
    <property type="project" value="InterPro"/>
</dbReference>
<dbReference type="GO" id="GO:0010467">
    <property type="term" value="P:gene expression"/>
    <property type="evidence" value="ECO:0007669"/>
    <property type="project" value="Ensembl"/>
</dbReference>
<comment type="cofactor">
    <cofactor evidence="1 13 14">
        <name>pyridoxal 5'-phosphate</name>
        <dbReference type="ChEBI" id="CHEBI:597326"/>
    </cofactor>
</comment>
<comment type="similarity">
    <text evidence="2 14">Belongs to the group II decarboxylase family.</text>
</comment>
<evidence type="ECO:0000256" key="7">
    <source>
        <dbReference type="ARBA" id="ARBA00023239"/>
    </source>
</evidence>
<keyword evidence="7 14" id="KW-0456">Lyase</keyword>
<dbReference type="GO" id="GO:0005737">
    <property type="term" value="C:cytoplasm"/>
    <property type="evidence" value="ECO:0007669"/>
    <property type="project" value="Ensembl"/>
</dbReference>
<dbReference type="GO" id="GO:0019752">
    <property type="term" value="P:carboxylic acid metabolic process"/>
    <property type="evidence" value="ECO:0007669"/>
    <property type="project" value="InterPro"/>
</dbReference>
<dbReference type="GeneTree" id="ENSGT00940000156004"/>
<dbReference type="AlphaFoldDB" id="A0A8C7BJL3"/>
<organism evidence="15 16">
    <name type="scientific">Neovison vison</name>
    <name type="common">American mink</name>
    <name type="synonym">Mustela vison</name>
    <dbReference type="NCBI Taxonomy" id="452646"/>
    <lineage>
        <taxon>Eukaryota</taxon>
        <taxon>Metazoa</taxon>
        <taxon>Chordata</taxon>
        <taxon>Craniata</taxon>
        <taxon>Vertebrata</taxon>
        <taxon>Euteleostomi</taxon>
        <taxon>Mammalia</taxon>
        <taxon>Eutheria</taxon>
        <taxon>Laurasiatheria</taxon>
        <taxon>Carnivora</taxon>
        <taxon>Caniformia</taxon>
        <taxon>Musteloidea</taxon>
        <taxon>Mustelidae</taxon>
        <taxon>Mustelinae</taxon>
        <taxon>Neogale</taxon>
    </lineage>
</organism>
<keyword evidence="6 13" id="KW-0663">Pyridoxal phosphate</keyword>
<dbReference type="SUPFAM" id="SSF53383">
    <property type="entry name" value="PLP-dependent transferases"/>
    <property type="match status" value="1"/>
</dbReference>
<dbReference type="EC" id="4.1.1.28" evidence="10"/>
<dbReference type="PANTHER" id="PTHR11999:SF167">
    <property type="entry name" value="AROMATIC-L-AMINO-ACID DECARBOXYLASE"/>
    <property type="match status" value="1"/>
</dbReference>
<gene>
    <name evidence="15" type="primary">DDC</name>
</gene>
<dbReference type="GO" id="GO:0006520">
    <property type="term" value="P:amino acid metabolic process"/>
    <property type="evidence" value="ECO:0007669"/>
    <property type="project" value="InterPro"/>
</dbReference>
<dbReference type="GO" id="GO:0036468">
    <property type="term" value="F:L-dopa decarboxylase activity"/>
    <property type="evidence" value="ECO:0007669"/>
    <property type="project" value="Ensembl"/>
</dbReference>
<dbReference type="FunFam" id="3.40.640.10:FF:000025">
    <property type="entry name" value="Histidine decarboxylase"/>
    <property type="match status" value="1"/>
</dbReference>
<dbReference type="Gene3D" id="3.40.640.10">
    <property type="entry name" value="Type I PLP-dependent aspartate aminotransferase-like (Major domain)"/>
    <property type="match status" value="1"/>
</dbReference>
<dbReference type="InterPro" id="IPR015421">
    <property type="entry name" value="PyrdxlP-dep_Trfase_major"/>
</dbReference>
<evidence type="ECO:0000313" key="15">
    <source>
        <dbReference type="Ensembl" id="ENSNVIP00000023517.1"/>
    </source>
</evidence>
<dbReference type="PROSITE" id="PS00392">
    <property type="entry name" value="DDC_GAD_HDC_YDC"/>
    <property type="match status" value="1"/>
</dbReference>
<evidence type="ECO:0000256" key="14">
    <source>
        <dbReference type="RuleBase" id="RU000382"/>
    </source>
</evidence>
<dbReference type="FunFam" id="3.90.1150.10:FF:000018">
    <property type="entry name" value="Histidine decarboxylase"/>
    <property type="match status" value="1"/>
</dbReference>
<dbReference type="GeneID" id="122904652"/>
<dbReference type="GO" id="GO:0036467">
    <property type="term" value="F:5-hydroxy-L-tryptophan decarboxylase activity"/>
    <property type="evidence" value="ECO:0007669"/>
    <property type="project" value="Ensembl"/>
</dbReference>
<keyword evidence="16" id="KW-1185">Reference proteome</keyword>
<evidence type="ECO:0000256" key="5">
    <source>
        <dbReference type="ARBA" id="ARBA00022793"/>
    </source>
</evidence>
<dbReference type="InterPro" id="IPR015422">
    <property type="entry name" value="PyrdxlP-dep_Trfase_small"/>
</dbReference>
<dbReference type="Gene3D" id="3.90.1150.10">
    <property type="entry name" value="Aspartate Aminotransferase, domain 1"/>
    <property type="match status" value="1"/>
</dbReference>
<dbReference type="InterPro" id="IPR010977">
    <property type="entry name" value="Aromatic_deC"/>
</dbReference>
<dbReference type="GO" id="GO:0001822">
    <property type="term" value="P:kidney development"/>
    <property type="evidence" value="ECO:0007669"/>
    <property type="project" value="Ensembl"/>
</dbReference>
<proteinExistence type="inferred from homology"/>
<dbReference type="RefSeq" id="XP_044101628.1">
    <property type="nucleotide sequence ID" value="XM_044245693.1"/>
</dbReference>
<evidence type="ECO:0000256" key="6">
    <source>
        <dbReference type="ARBA" id="ARBA00022898"/>
    </source>
</evidence>
<sequence>MNSGEFRRRGKEMVDFVADYLEGIEGRQVYPDVEPGYLRPLIPTSAPEEPDTFEDILNDVEKIIMPGVTHWHSPYFFAYFPTANSYPALLADILCGAIGCIGFSWAASPACTELETVMMDWLGKMLKLPEAFLAGQVGEGGGVIQGSASEATLMALLAARTKVVRRLQAASPGLTQGAIMEKLVAYSSDQAHSSVERAGLIGGVKLKAIPSDGKFAMRASALQEVLEKDKAEGLIPFFLVATLGTTSCCSFDNLLEVGPICNEENMWLHIDAAYAGSSFICPEFRHLLNGVEFADSFNFNPHKWLLVNFDCSAMWVKKRTDLIGAFKLDPLYLKHSHQDSGLITDYRHWQLPLGRRFRSLKMWFVFRMYGVKGLQAYIRKHVQLAREFECLVRQDPRFEICAEVTLGLVCFRLKGSNKLNEDLLERINSAKKIHLVPCHLRDKFVLRFAICSRSVELTHVQRSWEHIRQLTTDLLRAQRD</sequence>
<dbReference type="Ensembl" id="ENSNVIT00000027319.1">
    <property type="protein sequence ID" value="ENSNVIP00000023517.1"/>
    <property type="gene ID" value="ENSNVIG00000018036.1"/>
</dbReference>